<evidence type="ECO:0008006" key="5">
    <source>
        <dbReference type="Google" id="ProtNLM"/>
    </source>
</evidence>
<feature type="region of interest" description="Disordered" evidence="2">
    <location>
        <begin position="175"/>
        <end position="301"/>
    </location>
</feature>
<gene>
    <name evidence="3" type="ORF">C1I98_05165</name>
</gene>
<dbReference type="GO" id="GO:0003824">
    <property type="term" value="F:catalytic activity"/>
    <property type="evidence" value="ECO:0007669"/>
    <property type="project" value="UniProtKB-ARBA"/>
</dbReference>
<name>A0A2W2HVZ9_9ACTN</name>
<proteinExistence type="inferred from homology"/>
<dbReference type="Proteomes" id="UP000248544">
    <property type="component" value="Unassembled WGS sequence"/>
</dbReference>
<dbReference type="InterPro" id="IPR001753">
    <property type="entry name" value="Enoyl-CoA_hydra/iso"/>
</dbReference>
<comment type="caution">
    <text evidence="3">The sequence shown here is derived from an EMBL/GenBank/DDBJ whole genome shotgun (WGS) entry which is preliminary data.</text>
</comment>
<feature type="compositionally biased region" description="Low complexity" evidence="2">
    <location>
        <begin position="281"/>
        <end position="294"/>
    </location>
</feature>
<dbReference type="AlphaFoldDB" id="A0A2W2HVZ9"/>
<dbReference type="Gene3D" id="3.90.226.10">
    <property type="entry name" value="2-enoyl-CoA Hydratase, Chain A, domain 1"/>
    <property type="match status" value="1"/>
</dbReference>
<dbReference type="Pfam" id="PF00378">
    <property type="entry name" value="ECH_1"/>
    <property type="match status" value="1"/>
</dbReference>
<sequence length="301" mass="31678">MNPTEQETVRYERRDRLALIRLDRPDAANAIDPPTLQALGEFYHRADNDDAVVVVVLHAAGPDFSAGLDPVSFLPTLQARTYSPDGPGRINPFGTTTRLSKPLVAAVQGRVGAMAHELMLAADIRVAASDTSFSQGEMSRGTTPAEGGGLRMPLEVGWGNAMRWILTGEPWDAAEALARPGPGGRRAGAAVRQGRGARRDDRRAPAAGAARDAAGGPPGPGGPRAPGLRRTGARPLPVARHPGLRRTAGRAARGARPGVRGQVTAGRALSAGSRRRPSCGWPRPARPRWSPRSAGTTPPRS</sequence>
<accession>A0A2W2HVZ9</accession>
<feature type="compositionally biased region" description="Low complexity" evidence="2">
    <location>
        <begin position="205"/>
        <end position="215"/>
    </location>
</feature>
<dbReference type="EMBL" id="POUA01000023">
    <property type="protein sequence ID" value="PZG54018.1"/>
    <property type="molecule type" value="Genomic_DNA"/>
</dbReference>
<dbReference type="SUPFAM" id="SSF52096">
    <property type="entry name" value="ClpP/crotonase"/>
    <property type="match status" value="1"/>
</dbReference>
<comment type="similarity">
    <text evidence="1">Belongs to the enoyl-CoA hydratase/isomerase family.</text>
</comment>
<protein>
    <recommendedName>
        <fullName evidence="5">Enoyl-CoA hydratase</fullName>
    </recommendedName>
</protein>
<reference evidence="3 4" key="1">
    <citation type="submission" date="2018-01" db="EMBL/GenBank/DDBJ databases">
        <title>Draft genome sequence of Sphaerisporangium sp. 7K107.</title>
        <authorList>
            <person name="Sahin N."/>
            <person name="Saygin H."/>
            <person name="Ay H."/>
        </authorList>
    </citation>
    <scope>NUCLEOTIDE SEQUENCE [LARGE SCALE GENOMIC DNA]</scope>
    <source>
        <strain evidence="3 4">7K107</strain>
    </source>
</reference>
<evidence type="ECO:0000256" key="2">
    <source>
        <dbReference type="SAM" id="MobiDB-lite"/>
    </source>
</evidence>
<evidence type="ECO:0000256" key="1">
    <source>
        <dbReference type="ARBA" id="ARBA00005254"/>
    </source>
</evidence>
<evidence type="ECO:0000313" key="3">
    <source>
        <dbReference type="EMBL" id="PZG54018.1"/>
    </source>
</evidence>
<dbReference type="CDD" id="cd06558">
    <property type="entry name" value="crotonase-like"/>
    <property type="match status" value="1"/>
</dbReference>
<keyword evidence="4" id="KW-1185">Reference proteome</keyword>
<feature type="compositionally biased region" description="Low complexity" evidence="2">
    <location>
        <begin position="225"/>
        <end position="235"/>
    </location>
</feature>
<organism evidence="3 4">
    <name type="scientific">Spongiactinospora gelatinilytica</name>
    <dbReference type="NCBI Taxonomy" id="2666298"/>
    <lineage>
        <taxon>Bacteria</taxon>
        <taxon>Bacillati</taxon>
        <taxon>Actinomycetota</taxon>
        <taxon>Actinomycetes</taxon>
        <taxon>Streptosporangiales</taxon>
        <taxon>Streptosporangiaceae</taxon>
        <taxon>Spongiactinospora</taxon>
    </lineage>
</organism>
<dbReference type="PANTHER" id="PTHR43802">
    <property type="entry name" value="ENOYL-COA HYDRATASE"/>
    <property type="match status" value="1"/>
</dbReference>
<dbReference type="InterPro" id="IPR029045">
    <property type="entry name" value="ClpP/crotonase-like_dom_sf"/>
</dbReference>
<dbReference type="PANTHER" id="PTHR43802:SF1">
    <property type="entry name" value="IP11341P-RELATED"/>
    <property type="match status" value="1"/>
</dbReference>
<evidence type="ECO:0000313" key="4">
    <source>
        <dbReference type="Proteomes" id="UP000248544"/>
    </source>
</evidence>
<feature type="compositionally biased region" description="Low complexity" evidence="2">
    <location>
        <begin position="249"/>
        <end position="272"/>
    </location>
</feature>